<dbReference type="EMBL" id="BAABFA010000001">
    <property type="protein sequence ID" value="GAA4459659.1"/>
    <property type="molecule type" value="Genomic_DNA"/>
</dbReference>
<evidence type="ECO:0000313" key="3">
    <source>
        <dbReference type="EMBL" id="GAA4459659.1"/>
    </source>
</evidence>
<organism evidence="3 4">
    <name type="scientific">Nemorincola caseinilytica</name>
    <dbReference type="NCBI Taxonomy" id="2054315"/>
    <lineage>
        <taxon>Bacteria</taxon>
        <taxon>Pseudomonadati</taxon>
        <taxon>Bacteroidota</taxon>
        <taxon>Chitinophagia</taxon>
        <taxon>Chitinophagales</taxon>
        <taxon>Chitinophagaceae</taxon>
        <taxon>Nemorincola</taxon>
    </lineage>
</organism>
<protein>
    <submittedName>
        <fullName evidence="3">Septum formation initiator family protein</fullName>
    </submittedName>
</protein>
<sequence>MAIPMKKVTRVIMNKYFIVTICFVAWVMYFDQNDWMTLRDRQHELDDLRANIEYLRHEIAEMETETRTLTVDMQGRPNDPERLERYARESFRMKHEGEDVYVIEQ</sequence>
<dbReference type="InterPro" id="IPR007060">
    <property type="entry name" value="FtsL/DivIC"/>
</dbReference>
<dbReference type="Pfam" id="PF04977">
    <property type="entry name" value="DivIC"/>
    <property type="match status" value="1"/>
</dbReference>
<keyword evidence="2" id="KW-0472">Membrane</keyword>
<evidence type="ECO:0000256" key="1">
    <source>
        <dbReference type="SAM" id="Coils"/>
    </source>
</evidence>
<gene>
    <name evidence="3" type="ORF">GCM10023093_01030</name>
</gene>
<keyword evidence="1" id="KW-0175">Coiled coil</keyword>
<evidence type="ECO:0000313" key="4">
    <source>
        <dbReference type="Proteomes" id="UP001500067"/>
    </source>
</evidence>
<accession>A0ABP8N1H1</accession>
<proteinExistence type="predicted"/>
<dbReference type="Proteomes" id="UP001500067">
    <property type="component" value="Unassembled WGS sequence"/>
</dbReference>
<reference evidence="4" key="1">
    <citation type="journal article" date="2019" name="Int. J. Syst. Evol. Microbiol.">
        <title>The Global Catalogue of Microorganisms (GCM) 10K type strain sequencing project: providing services to taxonomists for standard genome sequencing and annotation.</title>
        <authorList>
            <consortium name="The Broad Institute Genomics Platform"/>
            <consortium name="The Broad Institute Genome Sequencing Center for Infectious Disease"/>
            <person name="Wu L."/>
            <person name="Ma J."/>
        </authorList>
    </citation>
    <scope>NUCLEOTIDE SEQUENCE [LARGE SCALE GENOMIC DNA]</scope>
    <source>
        <strain evidence="4">JCM 32105</strain>
    </source>
</reference>
<comment type="caution">
    <text evidence="3">The sequence shown here is derived from an EMBL/GenBank/DDBJ whole genome shotgun (WGS) entry which is preliminary data.</text>
</comment>
<feature type="transmembrane region" description="Helical" evidence="2">
    <location>
        <begin position="12"/>
        <end position="30"/>
    </location>
</feature>
<keyword evidence="2" id="KW-1133">Transmembrane helix</keyword>
<name>A0ABP8N1H1_9BACT</name>
<feature type="coiled-coil region" evidence="1">
    <location>
        <begin position="38"/>
        <end position="65"/>
    </location>
</feature>
<keyword evidence="4" id="KW-1185">Reference proteome</keyword>
<keyword evidence="2" id="KW-0812">Transmembrane</keyword>
<evidence type="ECO:0000256" key="2">
    <source>
        <dbReference type="SAM" id="Phobius"/>
    </source>
</evidence>